<comment type="subcellular location">
    <subcellularLocation>
        <location evidence="1">Membrane</location>
        <topology evidence="1">Multi-pass membrane protein</topology>
    </subcellularLocation>
</comment>
<dbReference type="PANTHER" id="PTHR32361">
    <property type="entry name" value="FERRIC/CUPRIC REDUCTASE TRANSMEMBRANE COMPONENT"/>
    <property type="match status" value="1"/>
</dbReference>
<keyword evidence="2" id="KW-0813">Transport</keyword>
<dbReference type="Proteomes" id="UP001251528">
    <property type="component" value="Unassembled WGS sequence"/>
</dbReference>
<dbReference type="PANTHER" id="PTHR32361:SF9">
    <property type="entry name" value="FERRIC REDUCTASE TRANSMEMBRANE COMPONENT 3-RELATED"/>
    <property type="match status" value="1"/>
</dbReference>
<comment type="caution">
    <text evidence="11">The sequence shown here is derived from an EMBL/GenBank/DDBJ whole genome shotgun (WGS) entry which is preliminary data.</text>
</comment>
<evidence type="ECO:0000313" key="12">
    <source>
        <dbReference type="Proteomes" id="UP001251528"/>
    </source>
</evidence>
<proteinExistence type="predicted"/>
<sequence length="761" mass="84942">MRSSFSVAAFVCFPALASGFSSHGLIGYGTDLYEPACAYACQNSISTSLNCTTESADSKVSGRSTHSAAQDAPSNSSWIITNNPTDKCRAHNSFYRDTLAYCIQQHCLDESRSDLEHFWRKHGPGSAGVRTASYRRTIANLTTQPPPQRSVSSNKTLDYFGYVPIRMLKPEYRSLKTYIAIEVTHQRFGLIVFLTCALLPIGLSLLRFLPWNPTFVARLRGYVIDPPLVGSKQADPVGGWFMVPTRGQALFLTYIWGINILLLCIGYQCNSDKGTCFSSDPLNPRSELTSVGNRFGVLGLANFPLVILFAGRNNMLLWVTNWSRTTFLLLHRWVAFISVFEAVVHTFIFLYLFTSKLSREALSELMGKPYWIWGSIATISLSLLILASVQPFRRRFYEPFVVIHILLTILVLMGSYGHIIARYGHARGHETWVYIAVSFWVFDRVMRMARYTCRGVRSAYISNVDEDYMRVDIPGVNARGHVYLHFLSISKWRIWESHPFSVGSVTTWSNNTSPSTHLDKESLQVQTISFSNPFQASAPRWSPQQASRRKSTTACRQPSVAGLAPSSWQKGPGITLLVRRQKGLTSLLKEPSGPFAGLPVLVEGSYNEGMTFLQDNHVRPTQDFPNMACIAGGVGITGVLPFLDKFDGIIRAYGTKKLYWVVRSMPLVHAVEDMLGCHEESDSTERQWGDIDVTLSVGARPNLMLTLQEILKGQRGGVVVVVCGPASMADDVRCCVSKISRRGGFDQSKVLVKLIVECFAW</sequence>
<evidence type="ECO:0000256" key="6">
    <source>
        <dbReference type="ARBA" id="ARBA00023136"/>
    </source>
</evidence>
<gene>
    <name evidence="11" type="ORF">QQS21_000022</name>
</gene>
<accession>A0AAJ0D207</accession>
<feature type="domain" description="Ferric oxidoreductase" evidence="10">
    <location>
        <begin position="295"/>
        <end position="413"/>
    </location>
</feature>
<feature type="transmembrane region" description="Helical" evidence="8">
    <location>
        <begin position="401"/>
        <end position="419"/>
    </location>
</feature>
<dbReference type="SFLD" id="SFLDG01168">
    <property type="entry name" value="Ferric_reductase_subgroup_(FRE"/>
    <property type="match status" value="1"/>
</dbReference>
<dbReference type="GO" id="GO:0000293">
    <property type="term" value="F:ferric-chelate reductase activity"/>
    <property type="evidence" value="ECO:0007669"/>
    <property type="project" value="TreeGrafter"/>
</dbReference>
<reference evidence="11" key="1">
    <citation type="submission" date="2023-06" db="EMBL/GenBank/DDBJ databases">
        <title>Conoideocrella luteorostrata (Hypocreales: Clavicipitaceae), a potential biocontrol fungus for elongate hemlock scale in United States Christmas tree production areas.</title>
        <authorList>
            <person name="Barrett H."/>
            <person name="Lovett B."/>
            <person name="Macias A.M."/>
            <person name="Stajich J.E."/>
            <person name="Kasson M.T."/>
        </authorList>
    </citation>
    <scope>NUCLEOTIDE SEQUENCE</scope>
    <source>
        <strain evidence="11">ARSEF 14590</strain>
    </source>
</reference>
<evidence type="ECO:0000256" key="2">
    <source>
        <dbReference type="ARBA" id="ARBA00022448"/>
    </source>
</evidence>
<dbReference type="GO" id="GO:0005886">
    <property type="term" value="C:plasma membrane"/>
    <property type="evidence" value="ECO:0007669"/>
    <property type="project" value="TreeGrafter"/>
</dbReference>
<feature type="region of interest" description="Disordered" evidence="7">
    <location>
        <begin position="534"/>
        <end position="566"/>
    </location>
</feature>
<keyword evidence="6 8" id="KW-0472">Membrane</keyword>
<evidence type="ECO:0000256" key="7">
    <source>
        <dbReference type="SAM" id="MobiDB-lite"/>
    </source>
</evidence>
<dbReference type="EMBL" id="JASWJB010000001">
    <property type="protein sequence ID" value="KAK2616934.1"/>
    <property type="molecule type" value="Genomic_DNA"/>
</dbReference>
<evidence type="ECO:0000256" key="9">
    <source>
        <dbReference type="SAM" id="SignalP"/>
    </source>
</evidence>
<keyword evidence="5" id="KW-0406">Ion transport</keyword>
<keyword evidence="9" id="KW-0732">Signal</keyword>
<dbReference type="CDD" id="cd06186">
    <property type="entry name" value="NOX_Duox_like_FAD_NADP"/>
    <property type="match status" value="1"/>
</dbReference>
<evidence type="ECO:0000313" key="11">
    <source>
        <dbReference type="EMBL" id="KAK2616934.1"/>
    </source>
</evidence>
<evidence type="ECO:0000256" key="4">
    <source>
        <dbReference type="ARBA" id="ARBA00022989"/>
    </source>
</evidence>
<feature type="transmembrane region" description="Helical" evidence="8">
    <location>
        <begin position="330"/>
        <end position="350"/>
    </location>
</feature>
<feature type="transmembrane region" description="Helical" evidence="8">
    <location>
        <begin position="370"/>
        <end position="389"/>
    </location>
</feature>
<dbReference type="GO" id="GO:0006826">
    <property type="term" value="P:iron ion transport"/>
    <property type="evidence" value="ECO:0007669"/>
    <property type="project" value="TreeGrafter"/>
</dbReference>
<keyword evidence="12" id="KW-1185">Reference proteome</keyword>
<dbReference type="AlphaFoldDB" id="A0AAJ0D207"/>
<keyword evidence="3 8" id="KW-0812">Transmembrane</keyword>
<keyword evidence="4 8" id="KW-1133">Transmembrane helix</keyword>
<evidence type="ECO:0000259" key="10">
    <source>
        <dbReference type="Pfam" id="PF01794"/>
    </source>
</evidence>
<evidence type="ECO:0000256" key="5">
    <source>
        <dbReference type="ARBA" id="ARBA00023065"/>
    </source>
</evidence>
<evidence type="ECO:0000256" key="3">
    <source>
        <dbReference type="ARBA" id="ARBA00022692"/>
    </source>
</evidence>
<dbReference type="SUPFAM" id="SSF52343">
    <property type="entry name" value="Ferredoxin reductase-like, C-terminal NADP-linked domain"/>
    <property type="match status" value="1"/>
</dbReference>
<organism evidence="11 12">
    <name type="scientific">Conoideocrella luteorostrata</name>
    <dbReference type="NCBI Taxonomy" id="1105319"/>
    <lineage>
        <taxon>Eukaryota</taxon>
        <taxon>Fungi</taxon>
        <taxon>Dikarya</taxon>
        <taxon>Ascomycota</taxon>
        <taxon>Pezizomycotina</taxon>
        <taxon>Sordariomycetes</taxon>
        <taxon>Hypocreomycetidae</taxon>
        <taxon>Hypocreales</taxon>
        <taxon>Clavicipitaceae</taxon>
        <taxon>Conoideocrella</taxon>
    </lineage>
</organism>
<dbReference type="GO" id="GO:0006879">
    <property type="term" value="P:intracellular iron ion homeostasis"/>
    <property type="evidence" value="ECO:0007669"/>
    <property type="project" value="TreeGrafter"/>
</dbReference>
<dbReference type="InterPro" id="IPR051410">
    <property type="entry name" value="Ferric/Cupric_Reductase"/>
</dbReference>
<feature type="signal peptide" evidence="9">
    <location>
        <begin position="1"/>
        <end position="19"/>
    </location>
</feature>
<evidence type="ECO:0000256" key="8">
    <source>
        <dbReference type="SAM" id="Phobius"/>
    </source>
</evidence>
<dbReference type="InterPro" id="IPR039261">
    <property type="entry name" value="FNR_nucleotide-bd"/>
</dbReference>
<dbReference type="InterPro" id="IPR013130">
    <property type="entry name" value="Fe3_Rdtase_TM_dom"/>
</dbReference>
<dbReference type="GO" id="GO:0015677">
    <property type="term" value="P:copper ion import"/>
    <property type="evidence" value="ECO:0007669"/>
    <property type="project" value="TreeGrafter"/>
</dbReference>
<feature type="transmembrane region" description="Helical" evidence="8">
    <location>
        <begin position="249"/>
        <end position="268"/>
    </location>
</feature>
<feature type="compositionally biased region" description="Polar residues" evidence="7">
    <location>
        <begin position="542"/>
        <end position="556"/>
    </location>
</feature>
<dbReference type="Gene3D" id="3.40.50.80">
    <property type="entry name" value="Nucleotide-binding domain of ferredoxin-NADP reductase (FNR) module"/>
    <property type="match status" value="1"/>
</dbReference>
<feature type="chain" id="PRO_5042529024" description="Ferric oxidoreductase domain-containing protein" evidence="9">
    <location>
        <begin position="20"/>
        <end position="761"/>
    </location>
</feature>
<feature type="transmembrane region" description="Helical" evidence="8">
    <location>
        <begin position="188"/>
        <end position="209"/>
    </location>
</feature>
<dbReference type="Pfam" id="PF01794">
    <property type="entry name" value="Ferric_reduct"/>
    <property type="match status" value="1"/>
</dbReference>
<protein>
    <recommendedName>
        <fullName evidence="10">Ferric oxidoreductase domain-containing protein</fullName>
    </recommendedName>
</protein>
<dbReference type="SFLD" id="SFLDS00052">
    <property type="entry name" value="Ferric_Reductase_Domain"/>
    <property type="match status" value="1"/>
</dbReference>
<feature type="transmembrane region" description="Helical" evidence="8">
    <location>
        <begin position="288"/>
        <end position="310"/>
    </location>
</feature>
<name>A0AAJ0D207_9HYPO</name>
<evidence type="ECO:0000256" key="1">
    <source>
        <dbReference type="ARBA" id="ARBA00004141"/>
    </source>
</evidence>